<name>A0A6I4TZB6_9SPHN</name>
<dbReference type="OrthoDB" id="7432392at2"/>
<dbReference type="InterPro" id="IPR012495">
    <property type="entry name" value="TadE-like_dom"/>
</dbReference>
<gene>
    <name evidence="3" type="ORF">GRI97_13270</name>
</gene>
<accession>A0A6I4TZB6</accession>
<feature type="transmembrane region" description="Helical" evidence="1">
    <location>
        <begin position="21"/>
        <end position="43"/>
    </location>
</feature>
<protein>
    <recommendedName>
        <fullName evidence="2">TadE-like domain-containing protein</fullName>
    </recommendedName>
</protein>
<sequence length="212" mass="23334">MSRSFFRRLKADTSGLALIEFAYSLPIMLFLALGGIELANYAVTQTRISQMTITVADNASRAKQVVVNANPRFREYDVQEVFRAAEIQAGNLDIRGRGRIIMSSIERNAQGGQWIHWQRCFGRGNFRSSYGVQGAGRTGTSITAIGPAGRQIVADAGSAIIFVEIFYPYEALSMPDIIRAPTIRKTAAMYVRDDRDLSQIYNPSPAVAVASC</sequence>
<comment type="caution">
    <text evidence="3">The sequence shown here is derived from an EMBL/GenBank/DDBJ whole genome shotgun (WGS) entry which is preliminary data.</text>
</comment>
<evidence type="ECO:0000313" key="3">
    <source>
        <dbReference type="EMBL" id="MXO99958.1"/>
    </source>
</evidence>
<dbReference type="RefSeq" id="WP_161391636.1">
    <property type="nucleotide sequence ID" value="NZ_JBHSCP010000001.1"/>
</dbReference>
<dbReference type="EMBL" id="WTYJ01000002">
    <property type="protein sequence ID" value="MXO99958.1"/>
    <property type="molecule type" value="Genomic_DNA"/>
</dbReference>
<feature type="domain" description="TadE-like" evidence="2">
    <location>
        <begin position="15"/>
        <end position="52"/>
    </location>
</feature>
<proteinExistence type="predicted"/>
<keyword evidence="4" id="KW-1185">Reference proteome</keyword>
<reference evidence="3 4" key="1">
    <citation type="submission" date="2019-12" db="EMBL/GenBank/DDBJ databases">
        <title>Genomic-based taxomic classification of the family Erythrobacteraceae.</title>
        <authorList>
            <person name="Xu L."/>
        </authorList>
    </citation>
    <scope>NUCLEOTIDE SEQUENCE [LARGE SCALE GENOMIC DNA]</scope>
    <source>
        <strain evidence="3 4">S36</strain>
    </source>
</reference>
<keyword evidence="1" id="KW-0812">Transmembrane</keyword>
<evidence type="ECO:0000256" key="1">
    <source>
        <dbReference type="SAM" id="Phobius"/>
    </source>
</evidence>
<evidence type="ECO:0000259" key="2">
    <source>
        <dbReference type="Pfam" id="PF07811"/>
    </source>
</evidence>
<dbReference type="Proteomes" id="UP000469430">
    <property type="component" value="Unassembled WGS sequence"/>
</dbReference>
<dbReference type="AlphaFoldDB" id="A0A6I4TZB6"/>
<organism evidence="3 4">
    <name type="scientific">Croceibacterium xixiisoli</name>
    <dbReference type="NCBI Taxonomy" id="1476466"/>
    <lineage>
        <taxon>Bacteria</taxon>
        <taxon>Pseudomonadati</taxon>
        <taxon>Pseudomonadota</taxon>
        <taxon>Alphaproteobacteria</taxon>
        <taxon>Sphingomonadales</taxon>
        <taxon>Erythrobacteraceae</taxon>
        <taxon>Croceibacterium</taxon>
    </lineage>
</organism>
<keyword evidence="1" id="KW-1133">Transmembrane helix</keyword>
<dbReference type="Pfam" id="PF07811">
    <property type="entry name" value="TadE"/>
    <property type="match status" value="1"/>
</dbReference>
<keyword evidence="1" id="KW-0472">Membrane</keyword>
<evidence type="ECO:0000313" key="4">
    <source>
        <dbReference type="Proteomes" id="UP000469430"/>
    </source>
</evidence>